<dbReference type="EMBL" id="AZEC01000015">
    <property type="protein sequence ID" value="KRL10070.1"/>
    <property type="molecule type" value="Genomic_DNA"/>
</dbReference>
<dbReference type="STRING" id="1423792.FD09_GL001001"/>
<evidence type="ECO:0000256" key="1">
    <source>
        <dbReference type="SAM" id="Phobius"/>
    </source>
</evidence>
<gene>
    <name evidence="2" type="ORF">FD09_GL001001</name>
</gene>
<dbReference type="AlphaFoldDB" id="A0A0R1MPZ8"/>
<dbReference type="Proteomes" id="UP000051330">
    <property type="component" value="Unassembled WGS sequence"/>
</dbReference>
<sequence length="407" mass="47458">MRFQLKRLPWRLIALAFGLLFVLIYFSGRFDITTFPNQPTSISRSIRYMDKQLDLPIREYSPNTDKTESSNVPKDQRDFSEMNYRKIKNALHQKKYRLVNLLILYQLQKAPRDYYPGIILSAGFNDMWINTWESSTTVQEKEHVDLNIPYEYLVTQRLNVTPLVSDRSDALNVVANVLGIHRWNDWLQSNNTLLVRVFLALMCILFGLVFTREYSHQSDDFTRTLPISMFRYQAARAFLTILVFDLVVLSVVILNIVIFTLTPDHDLGSLLYPIVFMNKGDTIFVVLWQFYGLWFLLINLWAFFLAGLSLLFSFWIKGSVTNIFCLGVIAFAKPLNLLALFPKEVQPFLPANYDAFSDMFYRLDLFDTLPPSKWIAIFAAWIVLVWIAVALIIKIRERPKLFVSHAN</sequence>
<evidence type="ECO:0000313" key="2">
    <source>
        <dbReference type="EMBL" id="KRL10070.1"/>
    </source>
</evidence>
<organism evidence="2 3">
    <name type="scientific">Schleiferilactobacillus perolens DSM 12744</name>
    <dbReference type="NCBI Taxonomy" id="1423792"/>
    <lineage>
        <taxon>Bacteria</taxon>
        <taxon>Bacillati</taxon>
        <taxon>Bacillota</taxon>
        <taxon>Bacilli</taxon>
        <taxon>Lactobacillales</taxon>
        <taxon>Lactobacillaceae</taxon>
        <taxon>Schleiferilactobacillus</taxon>
    </lineage>
</organism>
<proteinExistence type="predicted"/>
<feature type="transmembrane region" description="Helical" evidence="1">
    <location>
        <begin position="323"/>
        <end position="341"/>
    </location>
</feature>
<protein>
    <submittedName>
        <fullName evidence="2">Uncharacterized protein</fullName>
    </submittedName>
</protein>
<keyword evidence="3" id="KW-1185">Reference proteome</keyword>
<feature type="transmembrane region" description="Helical" evidence="1">
    <location>
        <begin position="291"/>
        <end position="316"/>
    </location>
</feature>
<dbReference type="PATRIC" id="fig|1423792.3.peg.1021"/>
<keyword evidence="1" id="KW-0472">Membrane</keyword>
<reference evidence="2 3" key="1">
    <citation type="journal article" date="2015" name="Genome Announc.">
        <title>Expanding the biotechnology potential of lactobacilli through comparative genomics of 213 strains and associated genera.</title>
        <authorList>
            <person name="Sun Z."/>
            <person name="Harris H.M."/>
            <person name="McCann A."/>
            <person name="Guo C."/>
            <person name="Argimon S."/>
            <person name="Zhang W."/>
            <person name="Yang X."/>
            <person name="Jeffery I.B."/>
            <person name="Cooney J.C."/>
            <person name="Kagawa T.F."/>
            <person name="Liu W."/>
            <person name="Song Y."/>
            <person name="Salvetti E."/>
            <person name="Wrobel A."/>
            <person name="Rasinkangas P."/>
            <person name="Parkhill J."/>
            <person name="Rea M.C."/>
            <person name="O'Sullivan O."/>
            <person name="Ritari J."/>
            <person name="Douillard F.P."/>
            <person name="Paul Ross R."/>
            <person name="Yang R."/>
            <person name="Briner A.E."/>
            <person name="Felis G.E."/>
            <person name="de Vos W.M."/>
            <person name="Barrangou R."/>
            <person name="Klaenhammer T.R."/>
            <person name="Caufield P.W."/>
            <person name="Cui Y."/>
            <person name="Zhang H."/>
            <person name="O'Toole P.W."/>
        </authorList>
    </citation>
    <scope>NUCLEOTIDE SEQUENCE [LARGE SCALE GENOMIC DNA]</scope>
    <source>
        <strain evidence="2 3">DSM 12744</strain>
    </source>
</reference>
<feature type="transmembrane region" description="Helical" evidence="1">
    <location>
        <begin position="237"/>
        <end position="261"/>
    </location>
</feature>
<feature type="transmembrane region" description="Helical" evidence="1">
    <location>
        <begin position="374"/>
        <end position="393"/>
    </location>
</feature>
<keyword evidence="1" id="KW-1133">Transmembrane helix</keyword>
<name>A0A0R1MPZ8_9LACO</name>
<comment type="caution">
    <text evidence="2">The sequence shown here is derived from an EMBL/GenBank/DDBJ whole genome shotgun (WGS) entry which is preliminary data.</text>
</comment>
<evidence type="ECO:0000313" key="3">
    <source>
        <dbReference type="Proteomes" id="UP000051330"/>
    </source>
</evidence>
<accession>A0A0R1MPZ8</accession>
<feature type="transmembrane region" description="Helical" evidence="1">
    <location>
        <begin position="193"/>
        <end position="211"/>
    </location>
</feature>
<keyword evidence="1" id="KW-0812">Transmembrane</keyword>